<dbReference type="Proteomes" id="UP001519460">
    <property type="component" value="Unassembled WGS sequence"/>
</dbReference>
<accession>A0ABD0LPU1</accession>
<feature type="domain" description="BHLH" evidence="6">
    <location>
        <begin position="171"/>
        <end position="223"/>
    </location>
</feature>
<dbReference type="GO" id="GO:0005634">
    <property type="term" value="C:nucleus"/>
    <property type="evidence" value="ECO:0007669"/>
    <property type="project" value="UniProtKB-SubCell"/>
</dbReference>
<keyword evidence="8" id="KW-1185">Reference proteome</keyword>
<dbReference type="InterPro" id="IPR036638">
    <property type="entry name" value="HLH_DNA-bd_sf"/>
</dbReference>
<feature type="compositionally biased region" description="Basic residues" evidence="5">
    <location>
        <begin position="153"/>
        <end position="164"/>
    </location>
</feature>
<dbReference type="PROSITE" id="PS50888">
    <property type="entry name" value="BHLH"/>
    <property type="match status" value="1"/>
</dbReference>
<dbReference type="GO" id="GO:0007399">
    <property type="term" value="P:nervous system development"/>
    <property type="evidence" value="ECO:0007669"/>
    <property type="project" value="UniProtKB-KW"/>
</dbReference>
<keyword evidence="3" id="KW-0238">DNA-binding</keyword>
<evidence type="ECO:0000256" key="2">
    <source>
        <dbReference type="ARBA" id="ARBA00022902"/>
    </source>
</evidence>
<dbReference type="Pfam" id="PF00010">
    <property type="entry name" value="HLH"/>
    <property type="match status" value="1"/>
</dbReference>
<evidence type="ECO:0000313" key="7">
    <source>
        <dbReference type="EMBL" id="KAK7501087.1"/>
    </source>
</evidence>
<dbReference type="CDD" id="cd11418">
    <property type="entry name" value="bHLH_TS_ASCL"/>
    <property type="match status" value="1"/>
</dbReference>
<feature type="region of interest" description="Disordered" evidence="5">
    <location>
        <begin position="1"/>
        <end position="25"/>
    </location>
</feature>
<sequence length="326" mass="35054">STDTSQASVPSGKTGAPASSQTGDAIQATVIEDGINIQWFSFPQQLASPFEKCPPRPSAKRRGGTTQRADTEAQDILSSSSTAAVLSEATSRESFGASIFPADSCSSDSDMPFNADGNAEAKGGSPSSGSSASNSHSKLSTRKVSNGGGGKASRGKKSAYKHVPHALKPVHLVAKRNARERRRVQAVNSAFIRLRKHVPYEPRHKRLSKVKTLRVAITYISHLQDLIRDHDRRSSHLHHSGHAPLHLHGRHGSLPGPGVEPMHSSWVDGLHYTNQPDDGSSVTACQPDSPLYFASPPCQPPPFDGNQAAYVPYNAYSLQNPYQLLR</sequence>
<dbReference type="InterPro" id="IPR050283">
    <property type="entry name" value="E-box_TF_Regulators"/>
</dbReference>
<evidence type="ECO:0000256" key="1">
    <source>
        <dbReference type="ARBA" id="ARBA00004123"/>
    </source>
</evidence>
<protein>
    <recommendedName>
        <fullName evidence="6">BHLH domain-containing protein</fullName>
    </recommendedName>
</protein>
<dbReference type="PANTHER" id="PTHR23349:SF108">
    <property type="entry name" value="BHLH DOMAIN-CONTAINING PROTEIN"/>
    <property type="match status" value="1"/>
</dbReference>
<feature type="compositionally biased region" description="Basic residues" evidence="5">
    <location>
        <begin position="235"/>
        <end position="251"/>
    </location>
</feature>
<keyword evidence="4" id="KW-0539">Nucleus</keyword>
<name>A0ABD0LPU1_9CAEN</name>
<dbReference type="SUPFAM" id="SSF47459">
    <property type="entry name" value="HLH, helix-loop-helix DNA-binding domain"/>
    <property type="match status" value="1"/>
</dbReference>
<keyword evidence="2" id="KW-0524">Neurogenesis</keyword>
<feature type="compositionally biased region" description="Polar residues" evidence="5">
    <location>
        <begin position="272"/>
        <end position="286"/>
    </location>
</feature>
<dbReference type="EMBL" id="JACVVK020000033">
    <property type="protein sequence ID" value="KAK7501087.1"/>
    <property type="molecule type" value="Genomic_DNA"/>
</dbReference>
<comment type="caution">
    <text evidence="7">The sequence shown here is derived from an EMBL/GenBank/DDBJ whole genome shotgun (WGS) entry which is preliminary data.</text>
</comment>
<comment type="subcellular location">
    <subcellularLocation>
        <location evidence="1">Nucleus</location>
    </subcellularLocation>
</comment>
<dbReference type="GO" id="GO:0003677">
    <property type="term" value="F:DNA binding"/>
    <property type="evidence" value="ECO:0007669"/>
    <property type="project" value="UniProtKB-KW"/>
</dbReference>
<evidence type="ECO:0000256" key="4">
    <source>
        <dbReference type="ARBA" id="ARBA00023242"/>
    </source>
</evidence>
<evidence type="ECO:0000256" key="5">
    <source>
        <dbReference type="SAM" id="MobiDB-lite"/>
    </source>
</evidence>
<evidence type="ECO:0000313" key="8">
    <source>
        <dbReference type="Proteomes" id="UP001519460"/>
    </source>
</evidence>
<evidence type="ECO:0000259" key="6">
    <source>
        <dbReference type="PROSITE" id="PS50888"/>
    </source>
</evidence>
<dbReference type="GO" id="GO:0006357">
    <property type="term" value="P:regulation of transcription by RNA polymerase II"/>
    <property type="evidence" value="ECO:0007669"/>
    <property type="project" value="UniProtKB-ARBA"/>
</dbReference>
<feature type="compositionally biased region" description="Low complexity" evidence="5">
    <location>
        <begin position="123"/>
        <end position="138"/>
    </location>
</feature>
<dbReference type="Gene3D" id="4.10.280.10">
    <property type="entry name" value="Helix-loop-helix DNA-binding domain"/>
    <property type="match status" value="1"/>
</dbReference>
<dbReference type="FunFam" id="4.10.280.10:FF:000029">
    <property type="entry name" value="Achaete-scute family bHLH transcription factor 1"/>
    <property type="match status" value="1"/>
</dbReference>
<feature type="region of interest" description="Disordered" evidence="5">
    <location>
        <begin position="110"/>
        <end position="164"/>
    </location>
</feature>
<dbReference type="PANTHER" id="PTHR23349">
    <property type="entry name" value="BASIC HELIX-LOOP-HELIX TRANSCRIPTION FACTOR, TWIST"/>
    <property type="match status" value="1"/>
</dbReference>
<dbReference type="SMART" id="SM00353">
    <property type="entry name" value="HLH"/>
    <property type="match status" value="1"/>
</dbReference>
<feature type="region of interest" description="Disordered" evidence="5">
    <location>
        <begin position="47"/>
        <end position="84"/>
    </location>
</feature>
<feature type="compositionally biased region" description="Polar residues" evidence="5">
    <location>
        <begin position="1"/>
        <end position="24"/>
    </location>
</feature>
<evidence type="ECO:0000256" key="3">
    <source>
        <dbReference type="ARBA" id="ARBA00023125"/>
    </source>
</evidence>
<proteinExistence type="predicted"/>
<feature type="non-terminal residue" evidence="7">
    <location>
        <position position="1"/>
    </location>
</feature>
<gene>
    <name evidence="7" type="ORF">BaRGS_00007572</name>
</gene>
<feature type="region of interest" description="Disordered" evidence="5">
    <location>
        <begin position="232"/>
        <end position="286"/>
    </location>
</feature>
<dbReference type="InterPro" id="IPR011598">
    <property type="entry name" value="bHLH_dom"/>
</dbReference>
<dbReference type="AlphaFoldDB" id="A0ABD0LPU1"/>
<reference evidence="7 8" key="1">
    <citation type="journal article" date="2023" name="Sci. Data">
        <title>Genome assembly of the Korean intertidal mud-creeper Batillaria attramentaria.</title>
        <authorList>
            <person name="Patra A.K."/>
            <person name="Ho P.T."/>
            <person name="Jun S."/>
            <person name="Lee S.J."/>
            <person name="Kim Y."/>
            <person name="Won Y.J."/>
        </authorList>
    </citation>
    <scope>NUCLEOTIDE SEQUENCE [LARGE SCALE GENOMIC DNA]</scope>
    <source>
        <strain evidence="7">Wonlab-2016</strain>
    </source>
</reference>
<organism evidence="7 8">
    <name type="scientific">Batillaria attramentaria</name>
    <dbReference type="NCBI Taxonomy" id="370345"/>
    <lineage>
        <taxon>Eukaryota</taxon>
        <taxon>Metazoa</taxon>
        <taxon>Spiralia</taxon>
        <taxon>Lophotrochozoa</taxon>
        <taxon>Mollusca</taxon>
        <taxon>Gastropoda</taxon>
        <taxon>Caenogastropoda</taxon>
        <taxon>Sorbeoconcha</taxon>
        <taxon>Cerithioidea</taxon>
        <taxon>Batillariidae</taxon>
        <taxon>Batillaria</taxon>
    </lineage>
</organism>